<dbReference type="CDD" id="cd00051">
    <property type="entry name" value="EFh"/>
    <property type="match status" value="1"/>
</dbReference>
<keyword evidence="1" id="KW-0677">Repeat</keyword>
<evidence type="ECO:0000256" key="3">
    <source>
        <dbReference type="SAM" id="MobiDB-lite"/>
    </source>
</evidence>
<evidence type="ECO:0000259" key="4">
    <source>
        <dbReference type="PROSITE" id="PS50222"/>
    </source>
</evidence>
<accession>A0A453H3D5</accession>
<feature type="compositionally biased region" description="Low complexity" evidence="3">
    <location>
        <begin position="1"/>
        <end position="21"/>
    </location>
</feature>
<keyword evidence="2" id="KW-0106">Calcium</keyword>
<feature type="region of interest" description="Disordered" evidence="3">
    <location>
        <begin position="1"/>
        <end position="66"/>
    </location>
</feature>
<dbReference type="Gramene" id="AET4Gv20052300.6">
    <property type="protein sequence ID" value="AET4Gv20052300.6"/>
    <property type="gene ID" value="AET4Gv20052300"/>
</dbReference>
<dbReference type="Gene3D" id="1.10.238.10">
    <property type="entry name" value="EF-hand"/>
    <property type="match status" value="1"/>
</dbReference>
<dbReference type="PANTHER" id="PTHR23050">
    <property type="entry name" value="CALCIUM BINDING PROTEIN"/>
    <property type="match status" value="1"/>
</dbReference>
<reference evidence="5" key="4">
    <citation type="submission" date="2019-03" db="UniProtKB">
        <authorList>
            <consortium name="EnsemblPlants"/>
        </authorList>
    </citation>
    <scope>IDENTIFICATION</scope>
</reference>
<dbReference type="Proteomes" id="UP000015105">
    <property type="component" value="Chromosome 4D"/>
</dbReference>
<evidence type="ECO:0000313" key="6">
    <source>
        <dbReference type="Proteomes" id="UP000015105"/>
    </source>
</evidence>
<dbReference type="InterPro" id="IPR011992">
    <property type="entry name" value="EF-hand-dom_pair"/>
</dbReference>
<dbReference type="GO" id="GO:0005509">
    <property type="term" value="F:calcium ion binding"/>
    <property type="evidence" value="ECO:0007669"/>
    <property type="project" value="InterPro"/>
</dbReference>
<dbReference type="SMART" id="SM00054">
    <property type="entry name" value="EFh"/>
    <property type="match status" value="2"/>
</dbReference>
<evidence type="ECO:0000256" key="1">
    <source>
        <dbReference type="ARBA" id="ARBA00022737"/>
    </source>
</evidence>
<feature type="domain" description="EF-hand" evidence="4">
    <location>
        <begin position="186"/>
        <end position="221"/>
    </location>
</feature>
<feature type="domain" description="EF-hand" evidence="4">
    <location>
        <begin position="222"/>
        <end position="248"/>
    </location>
</feature>
<evidence type="ECO:0000313" key="5">
    <source>
        <dbReference type="EnsemblPlants" id="AET4Gv20052300.6"/>
    </source>
</evidence>
<dbReference type="InterPro" id="IPR002048">
    <property type="entry name" value="EF_hand_dom"/>
</dbReference>
<organism evidence="5 6">
    <name type="scientific">Aegilops tauschii subsp. strangulata</name>
    <name type="common">Goatgrass</name>
    <dbReference type="NCBI Taxonomy" id="200361"/>
    <lineage>
        <taxon>Eukaryota</taxon>
        <taxon>Viridiplantae</taxon>
        <taxon>Streptophyta</taxon>
        <taxon>Embryophyta</taxon>
        <taxon>Tracheophyta</taxon>
        <taxon>Spermatophyta</taxon>
        <taxon>Magnoliopsida</taxon>
        <taxon>Liliopsida</taxon>
        <taxon>Poales</taxon>
        <taxon>Poaceae</taxon>
        <taxon>BOP clade</taxon>
        <taxon>Pooideae</taxon>
        <taxon>Triticodae</taxon>
        <taxon>Triticeae</taxon>
        <taxon>Triticinae</taxon>
        <taxon>Aegilops</taxon>
    </lineage>
</organism>
<dbReference type="AlphaFoldDB" id="A0A453H3D5"/>
<dbReference type="InterPro" id="IPR050145">
    <property type="entry name" value="Centrin_CML-like"/>
</dbReference>
<dbReference type="SUPFAM" id="SSF47473">
    <property type="entry name" value="EF-hand"/>
    <property type="match status" value="1"/>
</dbReference>
<reference evidence="5" key="3">
    <citation type="journal article" date="2017" name="Nature">
        <title>Genome sequence of the progenitor of the wheat D genome Aegilops tauschii.</title>
        <authorList>
            <person name="Luo M.C."/>
            <person name="Gu Y.Q."/>
            <person name="Puiu D."/>
            <person name="Wang H."/>
            <person name="Twardziok S.O."/>
            <person name="Deal K.R."/>
            <person name="Huo N."/>
            <person name="Zhu T."/>
            <person name="Wang L."/>
            <person name="Wang Y."/>
            <person name="McGuire P.E."/>
            <person name="Liu S."/>
            <person name="Long H."/>
            <person name="Ramasamy R.K."/>
            <person name="Rodriguez J.C."/>
            <person name="Van S.L."/>
            <person name="Yuan L."/>
            <person name="Wang Z."/>
            <person name="Xia Z."/>
            <person name="Xiao L."/>
            <person name="Anderson O.D."/>
            <person name="Ouyang S."/>
            <person name="Liang Y."/>
            <person name="Zimin A.V."/>
            <person name="Pertea G."/>
            <person name="Qi P."/>
            <person name="Bennetzen J.L."/>
            <person name="Dai X."/>
            <person name="Dawson M.W."/>
            <person name="Muller H.G."/>
            <person name="Kugler K."/>
            <person name="Rivarola-Duarte L."/>
            <person name="Spannagl M."/>
            <person name="Mayer K.F.X."/>
            <person name="Lu F.H."/>
            <person name="Bevan M.W."/>
            <person name="Leroy P."/>
            <person name="Li P."/>
            <person name="You F.M."/>
            <person name="Sun Q."/>
            <person name="Liu Z."/>
            <person name="Lyons E."/>
            <person name="Wicker T."/>
            <person name="Salzberg S.L."/>
            <person name="Devos K.M."/>
            <person name="Dvorak J."/>
        </authorList>
    </citation>
    <scope>NUCLEOTIDE SEQUENCE [LARGE SCALE GENOMIC DNA]</scope>
    <source>
        <strain evidence="5">cv. AL8/78</strain>
    </source>
</reference>
<reference evidence="6" key="2">
    <citation type="journal article" date="2017" name="Nat. Plants">
        <title>The Aegilops tauschii genome reveals multiple impacts of transposons.</title>
        <authorList>
            <person name="Zhao G."/>
            <person name="Zou C."/>
            <person name="Li K."/>
            <person name="Wang K."/>
            <person name="Li T."/>
            <person name="Gao L."/>
            <person name="Zhang X."/>
            <person name="Wang H."/>
            <person name="Yang Z."/>
            <person name="Liu X."/>
            <person name="Jiang W."/>
            <person name="Mao L."/>
            <person name="Kong X."/>
            <person name="Jiao Y."/>
            <person name="Jia J."/>
        </authorList>
    </citation>
    <scope>NUCLEOTIDE SEQUENCE [LARGE SCALE GENOMIC DNA]</scope>
    <source>
        <strain evidence="6">cv. AL8/78</strain>
    </source>
</reference>
<dbReference type="EnsemblPlants" id="AET4Gv20052300.6">
    <property type="protein sequence ID" value="AET4Gv20052300.6"/>
    <property type="gene ID" value="AET4Gv20052300"/>
</dbReference>
<evidence type="ECO:0000256" key="2">
    <source>
        <dbReference type="ARBA" id="ARBA00022837"/>
    </source>
</evidence>
<dbReference type="InterPro" id="IPR018247">
    <property type="entry name" value="EF_Hand_1_Ca_BS"/>
</dbReference>
<dbReference type="PROSITE" id="PS50222">
    <property type="entry name" value="EF_HAND_2"/>
    <property type="match status" value="2"/>
</dbReference>
<reference evidence="5" key="5">
    <citation type="journal article" date="2021" name="G3 (Bethesda)">
        <title>Aegilops tauschii genome assembly Aet v5.0 features greater sequence contiguity and improved annotation.</title>
        <authorList>
            <person name="Wang L."/>
            <person name="Zhu T."/>
            <person name="Rodriguez J.C."/>
            <person name="Deal K.R."/>
            <person name="Dubcovsky J."/>
            <person name="McGuire P.E."/>
            <person name="Lux T."/>
            <person name="Spannagl M."/>
            <person name="Mayer K.F.X."/>
            <person name="Baldrich P."/>
            <person name="Meyers B.C."/>
            <person name="Huo N."/>
            <person name="Gu Y.Q."/>
            <person name="Zhou H."/>
            <person name="Devos K.M."/>
            <person name="Bennetzen J.L."/>
            <person name="Unver T."/>
            <person name="Budak H."/>
            <person name="Gulick P.J."/>
            <person name="Galiba G."/>
            <person name="Kalapos B."/>
            <person name="Nelson D.R."/>
            <person name="Li P."/>
            <person name="You F.M."/>
            <person name="Luo M.C."/>
            <person name="Dvorak J."/>
        </authorList>
    </citation>
    <scope>NUCLEOTIDE SEQUENCE [LARGE SCALE GENOMIC DNA]</scope>
    <source>
        <strain evidence="5">cv. AL8/78</strain>
    </source>
</reference>
<sequence length="248" mass="26608">SASPSSSGQASGSRRSWAARTTWRRRCSAAATARRWTSGAPASSSTSSSAASLPSGPRRSRAWRAPSSAACLTSTGSLGRGSPTAPRASCARCSRWTPASASPPAKSSVGNYLLDLHSNMHHQWRAAGDLSTYACMHAAHPWLQDAKKAPNVPLGDVVRARLKQFSVMNRFKKKAMRVIAEHLSAEEVEVIKEMFALMDTDNNGRVTLEELKAGLARVGSKLAEPEMELLMEAADVDGDGYLDYAEFV</sequence>
<dbReference type="Pfam" id="PF13499">
    <property type="entry name" value="EF-hand_7"/>
    <property type="match status" value="1"/>
</dbReference>
<reference evidence="6" key="1">
    <citation type="journal article" date="2014" name="Science">
        <title>Ancient hybridizations among the ancestral genomes of bread wheat.</title>
        <authorList>
            <consortium name="International Wheat Genome Sequencing Consortium,"/>
            <person name="Marcussen T."/>
            <person name="Sandve S.R."/>
            <person name="Heier L."/>
            <person name="Spannagl M."/>
            <person name="Pfeifer M."/>
            <person name="Jakobsen K.S."/>
            <person name="Wulff B.B."/>
            <person name="Steuernagel B."/>
            <person name="Mayer K.F."/>
            <person name="Olsen O.A."/>
        </authorList>
    </citation>
    <scope>NUCLEOTIDE SEQUENCE [LARGE SCALE GENOMIC DNA]</scope>
    <source>
        <strain evidence="6">cv. AL8/78</strain>
    </source>
</reference>
<feature type="compositionally biased region" description="Low complexity" evidence="3">
    <location>
        <begin position="28"/>
        <end position="66"/>
    </location>
</feature>
<keyword evidence="6" id="KW-1185">Reference proteome</keyword>
<name>A0A453H3D5_AEGTS</name>
<proteinExistence type="predicted"/>
<dbReference type="PROSITE" id="PS00018">
    <property type="entry name" value="EF_HAND_1"/>
    <property type="match status" value="2"/>
</dbReference>
<protein>
    <recommendedName>
        <fullName evidence="4">EF-hand domain-containing protein</fullName>
    </recommendedName>
</protein>